<dbReference type="PANTHER" id="PTHR31920:SF111">
    <property type="entry name" value="B3 DOMAIN-CONTAINING PROTEIN OS03G0621600-RELATED"/>
    <property type="match status" value="1"/>
</dbReference>
<dbReference type="CDD" id="cd10017">
    <property type="entry name" value="B3_DNA"/>
    <property type="match status" value="1"/>
</dbReference>
<dbReference type="PANTHER" id="PTHR31920">
    <property type="entry name" value="B3 DOMAIN-CONTAINING"/>
    <property type="match status" value="1"/>
</dbReference>
<dbReference type="Gene3D" id="2.40.330.10">
    <property type="entry name" value="DNA-binding pseudobarrel domain"/>
    <property type="match status" value="1"/>
</dbReference>
<accession>A0AAD8RN16</accession>
<keyword evidence="2" id="KW-0805">Transcription regulation</keyword>
<comment type="caution">
    <text evidence="7">The sequence shown here is derived from an EMBL/GenBank/DDBJ whole genome shotgun (WGS) entry which is preliminary data.</text>
</comment>
<reference evidence="7" key="1">
    <citation type="submission" date="2023-07" db="EMBL/GenBank/DDBJ databases">
        <title>A chromosome-level genome assembly of Lolium multiflorum.</title>
        <authorList>
            <person name="Chen Y."/>
            <person name="Copetti D."/>
            <person name="Kolliker R."/>
            <person name="Studer B."/>
        </authorList>
    </citation>
    <scope>NUCLEOTIDE SEQUENCE</scope>
    <source>
        <strain evidence="7">02402/16</strain>
        <tissue evidence="7">Leaf</tissue>
    </source>
</reference>
<keyword evidence="3" id="KW-0238">DNA-binding</keyword>
<feature type="domain" description="TF-B3" evidence="6">
    <location>
        <begin position="86"/>
        <end position="164"/>
    </location>
</feature>
<proteinExistence type="predicted"/>
<keyword evidence="5" id="KW-0539">Nucleus</keyword>
<sequence>MASTGKTRDIQCRKCLGFGHIERECMTKRVMLVREDGEYDSASDFDEDTLALIAACDGANSDSEREMEVMEVAADQYKSLVAQRTPKKFADYLDGQEPAKVYLRAADCGPRLWTVEVLFDGQGRMYLDKGWEKFTIAQGVDFGCYVHFKYEGDDVLTMKVFDGTMCRRYYYSDDEDTDDESDDDVKPCIHPL</sequence>
<evidence type="ECO:0000256" key="1">
    <source>
        <dbReference type="ARBA" id="ARBA00004123"/>
    </source>
</evidence>
<organism evidence="7 8">
    <name type="scientific">Lolium multiflorum</name>
    <name type="common">Italian ryegrass</name>
    <name type="synonym">Lolium perenne subsp. multiflorum</name>
    <dbReference type="NCBI Taxonomy" id="4521"/>
    <lineage>
        <taxon>Eukaryota</taxon>
        <taxon>Viridiplantae</taxon>
        <taxon>Streptophyta</taxon>
        <taxon>Embryophyta</taxon>
        <taxon>Tracheophyta</taxon>
        <taxon>Spermatophyta</taxon>
        <taxon>Magnoliopsida</taxon>
        <taxon>Liliopsida</taxon>
        <taxon>Poales</taxon>
        <taxon>Poaceae</taxon>
        <taxon>BOP clade</taxon>
        <taxon>Pooideae</taxon>
        <taxon>Poodae</taxon>
        <taxon>Poeae</taxon>
        <taxon>Poeae Chloroplast Group 2 (Poeae type)</taxon>
        <taxon>Loliodinae</taxon>
        <taxon>Loliinae</taxon>
        <taxon>Lolium</taxon>
    </lineage>
</organism>
<dbReference type="InterPro" id="IPR050655">
    <property type="entry name" value="Plant_B3_domain"/>
</dbReference>
<evidence type="ECO:0000259" key="6">
    <source>
        <dbReference type="PROSITE" id="PS50863"/>
    </source>
</evidence>
<comment type="subcellular location">
    <subcellularLocation>
        <location evidence="1">Nucleus</location>
    </subcellularLocation>
</comment>
<dbReference type="PROSITE" id="PS50863">
    <property type="entry name" value="B3"/>
    <property type="match status" value="1"/>
</dbReference>
<evidence type="ECO:0000313" key="7">
    <source>
        <dbReference type="EMBL" id="KAK1628445.1"/>
    </source>
</evidence>
<evidence type="ECO:0000313" key="8">
    <source>
        <dbReference type="Proteomes" id="UP001231189"/>
    </source>
</evidence>
<dbReference type="Pfam" id="PF02362">
    <property type="entry name" value="B3"/>
    <property type="match status" value="1"/>
</dbReference>
<name>A0AAD8RN16_LOLMU</name>
<keyword evidence="8" id="KW-1185">Reference proteome</keyword>
<evidence type="ECO:0000256" key="4">
    <source>
        <dbReference type="ARBA" id="ARBA00023163"/>
    </source>
</evidence>
<dbReference type="GO" id="GO:0005634">
    <property type="term" value="C:nucleus"/>
    <property type="evidence" value="ECO:0007669"/>
    <property type="project" value="UniProtKB-SubCell"/>
</dbReference>
<dbReference type="SUPFAM" id="SSF101936">
    <property type="entry name" value="DNA-binding pseudobarrel domain"/>
    <property type="match status" value="1"/>
</dbReference>
<protein>
    <recommendedName>
        <fullName evidence="6">TF-B3 domain-containing protein</fullName>
    </recommendedName>
</protein>
<dbReference type="AlphaFoldDB" id="A0AAD8RN16"/>
<dbReference type="EMBL" id="JAUUTY010000005">
    <property type="protein sequence ID" value="KAK1628445.1"/>
    <property type="molecule type" value="Genomic_DNA"/>
</dbReference>
<dbReference type="InterPro" id="IPR003340">
    <property type="entry name" value="B3_DNA-bd"/>
</dbReference>
<dbReference type="GO" id="GO:0003677">
    <property type="term" value="F:DNA binding"/>
    <property type="evidence" value="ECO:0007669"/>
    <property type="project" value="UniProtKB-KW"/>
</dbReference>
<keyword evidence="4" id="KW-0804">Transcription</keyword>
<evidence type="ECO:0000256" key="2">
    <source>
        <dbReference type="ARBA" id="ARBA00023015"/>
    </source>
</evidence>
<dbReference type="Proteomes" id="UP001231189">
    <property type="component" value="Unassembled WGS sequence"/>
</dbReference>
<gene>
    <name evidence="7" type="ORF">QYE76_002760</name>
</gene>
<evidence type="ECO:0000256" key="3">
    <source>
        <dbReference type="ARBA" id="ARBA00023125"/>
    </source>
</evidence>
<evidence type="ECO:0000256" key="5">
    <source>
        <dbReference type="ARBA" id="ARBA00023242"/>
    </source>
</evidence>
<dbReference type="InterPro" id="IPR015300">
    <property type="entry name" value="DNA-bd_pseudobarrel_sf"/>
</dbReference>